<evidence type="ECO:0000259" key="1">
    <source>
        <dbReference type="Pfam" id="PF12680"/>
    </source>
</evidence>
<sequence length="134" mass="14851">MTTTESLIRSYYAAFNAGDVEGMLALLDENVIHDINQGERERGIPAFRTFMQRMNRHYREELRDIVVLTDGTGRRAAAEFTVHGTYLATDAGLPEAAGQGYILPAGAFFEVHGGRIARISNTYNLADWVRQVGG</sequence>
<keyword evidence="2" id="KW-0413">Isomerase</keyword>
<comment type="caution">
    <text evidence="2">The sequence shown here is derived from an EMBL/GenBank/DDBJ whole genome shotgun (WGS) entry which is preliminary data.</text>
</comment>
<dbReference type="Gene3D" id="3.10.450.50">
    <property type="match status" value="1"/>
</dbReference>
<dbReference type="InterPro" id="IPR032710">
    <property type="entry name" value="NTF2-like_dom_sf"/>
</dbReference>
<dbReference type="SUPFAM" id="SSF54427">
    <property type="entry name" value="NTF2-like"/>
    <property type="match status" value="1"/>
</dbReference>
<dbReference type="GO" id="GO:0016853">
    <property type="term" value="F:isomerase activity"/>
    <property type="evidence" value="ECO:0007669"/>
    <property type="project" value="UniProtKB-KW"/>
</dbReference>
<gene>
    <name evidence="2" type="ORF">ACFOD4_17565</name>
</gene>
<dbReference type="InterPro" id="IPR011721">
    <property type="entry name" value="CHP02096"/>
</dbReference>
<dbReference type="Proteomes" id="UP001595593">
    <property type="component" value="Unassembled WGS sequence"/>
</dbReference>
<protein>
    <submittedName>
        <fullName evidence="2">Ketosteroid isomerase-related protein</fullName>
    </submittedName>
</protein>
<dbReference type="EMBL" id="JBHRTN010000018">
    <property type="protein sequence ID" value="MFC3126877.1"/>
    <property type="molecule type" value="Genomic_DNA"/>
</dbReference>
<reference evidence="3" key="1">
    <citation type="journal article" date="2019" name="Int. J. Syst. Evol. Microbiol.">
        <title>The Global Catalogue of Microorganisms (GCM) 10K type strain sequencing project: providing services to taxonomists for standard genome sequencing and annotation.</title>
        <authorList>
            <consortium name="The Broad Institute Genomics Platform"/>
            <consortium name="The Broad Institute Genome Sequencing Center for Infectious Disease"/>
            <person name="Wu L."/>
            <person name="Ma J."/>
        </authorList>
    </citation>
    <scope>NUCLEOTIDE SEQUENCE [LARGE SCALE GENOMIC DNA]</scope>
    <source>
        <strain evidence="3">KCTC 52094</strain>
    </source>
</reference>
<dbReference type="RefSeq" id="WP_379598480.1">
    <property type="nucleotide sequence ID" value="NZ_JBHRTN010000018.1"/>
</dbReference>
<organism evidence="2 3">
    <name type="scientific">Teichococcus globiformis</name>
    <dbReference type="NCBI Taxonomy" id="2307229"/>
    <lineage>
        <taxon>Bacteria</taxon>
        <taxon>Pseudomonadati</taxon>
        <taxon>Pseudomonadota</taxon>
        <taxon>Alphaproteobacteria</taxon>
        <taxon>Acetobacterales</taxon>
        <taxon>Roseomonadaceae</taxon>
        <taxon>Roseomonas</taxon>
    </lineage>
</organism>
<dbReference type="Pfam" id="PF12680">
    <property type="entry name" value="SnoaL_2"/>
    <property type="match status" value="1"/>
</dbReference>
<keyword evidence="3" id="KW-1185">Reference proteome</keyword>
<feature type="domain" description="SnoaL-like" evidence="1">
    <location>
        <begin position="8"/>
        <end position="119"/>
    </location>
</feature>
<accession>A0ABV7G7A2</accession>
<evidence type="ECO:0000313" key="3">
    <source>
        <dbReference type="Proteomes" id="UP001595593"/>
    </source>
</evidence>
<proteinExistence type="predicted"/>
<dbReference type="InterPro" id="IPR037401">
    <property type="entry name" value="SnoaL-like"/>
</dbReference>
<name>A0ABV7G7A2_9PROT</name>
<evidence type="ECO:0000313" key="2">
    <source>
        <dbReference type="EMBL" id="MFC3126877.1"/>
    </source>
</evidence>
<dbReference type="NCBIfam" id="TIGR02096">
    <property type="entry name" value="ketosteroid isomerase-related protein"/>
    <property type="match status" value="1"/>
</dbReference>